<evidence type="ECO:0000313" key="2">
    <source>
        <dbReference type="Proteomes" id="UP001255856"/>
    </source>
</evidence>
<proteinExistence type="predicted"/>
<dbReference type="EMBL" id="JASFZW010000002">
    <property type="protein sequence ID" value="KAK2079937.1"/>
    <property type="molecule type" value="Genomic_DNA"/>
</dbReference>
<gene>
    <name evidence="1" type="ORF">QBZ16_002332</name>
</gene>
<comment type="caution">
    <text evidence="1">The sequence shown here is derived from an EMBL/GenBank/DDBJ whole genome shotgun (WGS) entry which is preliminary data.</text>
</comment>
<dbReference type="InterPro" id="IPR037239">
    <property type="entry name" value="OSBP_sf"/>
</dbReference>
<accession>A0AAD9MJI5</accession>
<dbReference type="SUPFAM" id="SSF144000">
    <property type="entry name" value="Oxysterol-binding protein-like"/>
    <property type="match status" value="1"/>
</dbReference>
<keyword evidence="2" id="KW-1185">Reference proteome</keyword>
<name>A0AAD9MJI5_PROWI</name>
<evidence type="ECO:0000313" key="1">
    <source>
        <dbReference type="EMBL" id="KAK2079937.1"/>
    </source>
</evidence>
<organism evidence="1 2">
    <name type="scientific">Prototheca wickerhamii</name>
    <dbReference type="NCBI Taxonomy" id="3111"/>
    <lineage>
        <taxon>Eukaryota</taxon>
        <taxon>Viridiplantae</taxon>
        <taxon>Chlorophyta</taxon>
        <taxon>core chlorophytes</taxon>
        <taxon>Trebouxiophyceae</taxon>
        <taxon>Chlorellales</taxon>
        <taxon>Chlorellaceae</taxon>
        <taxon>Prototheca</taxon>
    </lineage>
</organism>
<dbReference type="AlphaFoldDB" id="A0AAD9MJI5"/>
<reference evidence="1" key="1">
    <citation type="submission" date="2021-01" db="EMBL/GenBank/DDBJ databases">
        <authorList>
            <person name="Eckstrom K.M.E."/>
        </authorList>
    </citation>
    <scope>NUCLEOTIDE SEQUENCE</scope>
    <source>
        <strain evidence="1">UVCC 0001</strain>
    </source>
</reference>
<protein>
    <submittedName>
        <fullName evidence="1">Uncharacterized protein</fullName>
    </submittedName>
</protein>
<dbReference type="Gene3D" id="2.40.160.120">
    <property type="match status" value="1"/>
</dbReference>
<dbReference type="Proteomes" id="UP001255856">
    <property type="component" value="Unassembled WGS sequence"/>
</dbReference>
<sequence length="365" mass="39209">MQGGQLRNDRHTTLASLLLKADLAPDPLERILAMARVVLAFTIDLMRPGQGLAETPIVILGHHVMTHRELAERHCGDAVVLMLQEICSHAPEARPTLLQGKDRGPEVLRLTLHATPVAAVKAQRGTLAGLGGAGSPPYIEVALQGKGQLVLPRHGENYSFTLPALRFTEPQSETCPVELAGNCGVTCAESGLALTLKFRDNHAVKGVVTRAGSDARIATLTGHWNGGINVDVPELGASGTVYNARQTNPVPVPWVNLGQPGPRRLAKLWSAILESLYFLDPHQAAAYGKKAEQMATEVPMAMKHSLLYEVAEGIKPKKAGDDASEAELIRAAAPELPLPPVVRTARAEGHLPIFQLFYSLQTVQE</sequence>